<gene>
    <name evidence="1" type="ORF">MM415B02838_0012</name>
</gene>
<evidence type="ECO:0000313" key="1">
    <source>
        <dbReference type="EMBL" id="QJA88029.1"/>
    </source>
</evidence>
<proteinExistence type="predicted"/>
<name>A0A6M3L0Z6_9ZZZZ</name>
<protein>
    <submittedName>
        <fullName evidence="1">Uncharacterized protein</fullName>
    </submittedName>
</protein>
<accession>A0A6M3L0Z6</accession>
<dbReference type="AlphaFoldDB" id="A0A6M3L0Z6"/>
<sequence length="147" mass="17025">MKEKISNYNENKEDIKRYIVRDKANRMKRRAMGKEREDCTCSCGYGKTGGCGGNGDWMWGGVIPIKTNPTLRAKPLENKNKGLAAEEIQAMRDRIRERIEEMEKQFTVKDLVKVVKNLPPPYSTRRMAREDIRLVIDIGEDVMMEIE</sequence>
<organism evidence="1">
    <name type="scientific">viral metagenome</name>
    <dbReference type="NCBI Taxonomy" id="1070528"/>
    <lineage>
        <taxon>unclassified sequences</taxon>
        <taxon>metagenomes</taxon>
        <taxon>organismal metagenomes</taxon>
    </lineage>
</organism>
<reference evidence="1" key="1">
    <citation type="submission" date="2020-03" db="EMBL/GenBank/DDBJ databases">
        <title>The deep terrestrial virosphere.</title>
        <authorList>
            <person name="Holmfeldt K."/>
            <person name="Nilsson E."/>
            <person name="Simone D."/>
            <person name="Lopez-Fernandez M."/>
            <person name="Wu X."/>
            <person name="de Brujin I."/>
            <person name="Lundin D."/>
            <person name="Andersson A."/>
            <person name="Bertilsson S."/>
            <person name="Dopson M."/>
        </authorList>
    </citation>
    <scope>NUCLEOTIDE SEQUENCE</scope>
    <source>
        <strain evidence="1">MM415B02838</strain>
    </source>
</reference>
<dbReference type="EMBL" id="MT142748">
    <property type="protein sequence ID" value="QJA88029.1"/>
    <property type="molecule type" value="Genomic_DNA"/>
</dbReference>